<dbReference type="OrthoDB" id="9789291at2"/>
<dbReference type="InterPro" id="IPR010627">
    <property type="entry name" value="Prepilin_pept_A24_N"/>
</dbReference>
<dbReference type="InterPro" id="IPR000045">
    <property type="entry name" value="Prepilin_IV_endopep_pep"/>
</dbReference>
<feature type="domain" description="Prepilin type IV endopeptidase peptidase" evidence="8">
    <location>
        <begin position="107"/>
        <end position="207"/>
    </location>
</feature>
<sequence>MSIFIAIYVTLLGLMLGSFYNVVALRIPAGESIVHPPSRCSGCGTRLGTRDLIPVFSFLISRGRCRYCSAKLSALYPLGETATGLLFLWVYLRTGLTGESLVGLTLGSLGVIVTVTDMKYMRIPNKVLLFFAPLLIILRLIYHDQSLWNYVLGALAGGGIILLIILISGGGMGMGDAKLLALCGLVIGLPGTLLALFIACVFGTVVGGVLMLTGTIKRKQHIPFGPWLIIGILIAYGYGSQIISGYLSLIG</sequence>
<feature type="transmembrane region" description="Helical" evidence="7">
    <location>
        <begin position="127"/>
        <end position="142"/>
    </location>
</feature>
<feature type="transmembrane region" description="Helical" evidence="7">
    <location>
        <begin position="74"/>
        <end position="92"/>
    </location>
</feature>
<feature type="transmembrane region" description="Helical" evidence="7">
    <location>
        <begin position="224"/>
        <end position="249"/>
    </location>
</feature>
<dbReference type="Pfam" id="PF01478">
    <property type="entry name" value="Peptidase_A24"/>
    <property type="match status" value="1"/>
</dbReference>
<comment type="similarity">
    <text evidence="2">Belongs to the peptidase A24 family.</text>
</comment>
<evidence type="ECO:0000256" key="5">
    <source>
        <dbReference type="ARBA" id="ARBA00022989"/>
    </source>
</evidence>
<dbReference type="PANTHER" id="PTHR30487">
    <property type="entry name" value="TYPE 4 PREPILIN-LIKE PROTEINS LEADER PEPTIDE-PROCESSING ENZYME"/>
    <property type="match status" value="1"/>
</dbReference>
<protein>
    <submittedName>
        <fullName evidence="10">Prepilin peptidase</fullName>
    </submittedName>
</protein>
<dbReference type="GO" id="GO:0004190">
    <property type="term" value="F:aspartic-type endopeptidase activity"/>
    <property type="evidence" value="ECO:0007669"/>
    <property type="project" value="InterPro"/>
</dbReference>
<feature type="domain" description="Prepilin peptidase A24 N-terminal" evidence="9">
    <location>
        <begin position="11"/>
        <end position="93"/>
    </location>
</feature>
<organism evidence="10 11">
    <name type="scientific">Paenibacillus zeisoli</name>
    <dbReference type="NCBI Taxonomy" id="2496267"/>
    <lineage>
        <taxon>Bacteria</taxon>
        <taxon>Bacillati</taxon>
        <taxon>Bacillota</taxon>
        <taxon>Bacilli</taxon>
        <taxon>Bacillales</taxon>
        <taxon>Paenibacillaceae</taxon>
        <taxon>Paenibacillus</taxon>
    </lineage>
</organism>
<feature type="transmembrane region" description="Helical" evidence="7">
    <location>
        <begin position="148"/>
        <end position="167"/>
    </location>
</feature>
<dbReference type="GO" id="GO:0005886">
    <property type="term" value="C:plasma membrane"/>
    <property type="evidence" value="ECO:0007669"/>
    <property type="project" value="UniProtKB-SubCell"/>
</dbReference>
<evidence type="ECO:0000256" key="1">
    <source>
        <dbReference type="ARBA" id="ARBA00004651"/>
    </source>
</evidence>
<feature type="transmembrane region" description="Helical" evidence="7">
    <location>
        <begin position="179"/>
        <end position="212"/>
    </location>
</feature>
<dbReference type="PANTHER" id="PTHR30487:SF0">
    <property type="entry name" value="PREPILIN LEADER PEPTIDASE_N-METHYLTRANSFERASE-RELATED"/>
    <property type="match status" value="1"/>
</dbReference>
<evidence type="ECO:0000256" key="4">
    <source>
        <dbReference type="ARBA" id="ARBA00022692"/>
    </source>
</evidence>
<dbReference type="GO" id="GO:0006465">
    <property type="term" value="P:signal peptide processing"/>
    <property type="evidence" value="ECO:0007669"/>
    <property type="project" value="TreeGrafter"/>
</dbReference>
<dbReference type="Pfam" id="PF06750">
    <property type="entry name" value="A24_N_bact"/>
    <property type="match status" value="1"/>
</dbReference>
<gene>
    <name evidence="10" type="ORF">EJP77_09950</name>
</gene>
<dbReference type="AlphaFoldDB" id="A0A433XCN5"/>
<evidence type="ECO:0000259" key="9">
    <source>
        <dbReference type="Pfam" id="PF06750"/>
    </source>
</evidence>
<feature type="transmembrane region" description="Helical" evidence="7">
    <location>
        <begin position="98"/>
        <end position="115"/>
    </location>
</feature>
<dbReference type="Proteomes" id="UP000272464">
    <property type="component" value="Unassembled WGS sequence"/>
</dbReference>
<dbReference type="InterPro" id="IPR050882">
    <property type="entry name" value="Prepilin_peptidase/N-MTase"/>
</dbReference>
<feature type="transmembrane region" description="Helical" evidence="7">
    <location>
        <begin position="6"/>
        <end position="25"/>
    </location>
</feature>
<keyword evidence="3" id="KW-1003">Cell membrane</keyword>
<keyword evidence="11" id="KW-1185">Reference proteome</keyword>
<comment type="caution">
    <text evidence="10">The sequence shown here is derived from an EMBL/GenBank/DDBJ whole genome shotgun (WGS) entry which is preliminary data.</text>
</comment>
<evidence type="ECO:0000256" key="2">
    <source>
        <dbReference type="ARBA" id="ARBA00005801"/>
    </source>
</evidence>
<evidence type="ECO:0000256" key="7">
    <source>
        <dbReference type="SAM" id="Phobius"/>
    </source>
</evidence>
<dbReference type="EMBL" id="RZNX01000003">
    <property type="protein sequence ID" value="RUT31704.1"/>
    <property type="molecule type" value="Genomic_DNA"/>
</dbReference>
<accession>A0A433XCN5</accession>
<reference evidence="10 11" key="1">
    <citation type="submission" date="2018-12" db="EMBL/GenBank/DDBJ databases">
        <authorList>
            <person name="Sun L."/>
            <person name="Chen Z."/>
        </authorList>
    </citation>
    <scope>NUCLEOTIDE SEQUENCE [LARGE SCALE GENOMIC DNA]</scope>
    <source>
        <strain evidence="10 11">3-5-3</strain>
    </source>
</reference>
<keyword evidence="5 7" id="KW-1133">Transmembrane helix</keyword>
<comment type="subcellular location">
    <subcellularLocation>
        <location evidence="1">Cell membrane</location>
        <topology evidence="1">Multi-pass membrane protein</topology>
    </subcellularLocation>
</comment>
<evidence type="ECO:0000256" key="3">
    <source>
        <dbReference type="ARBA" id="ARBA00022475"/>
    </source>
</evidence>
<name>A0A433XCN5_9BACL</name>
<keyword evidence="6 7" id="KW-0472">Membrane</keyword>
<dbReference type="Gene3D" id="1.20.120.1220">
    <property type="match status" value="1"/>
</dbReference>
<proteinExistence type="inferred from homology"/>
<evidence type="ECO:0000259" key="8">
    <source>
        <dbReference type="Pfam" id="PF01478"/>
    </source>
</evidence>
<evidence type="ECO:0000313" key="10">
    <source>
        <dbReference type="EMBL" id="RUT31704.1"/>
    </source>
</evidence>
<keyword evidence="4 7" id="KW-0812">Transmembrane</keyword>
<dbReference type="RefSeq" id="WP_127199084.1">
    <property type="nucleotide sequence ID" value="NZ_RZNX01000003.1"/>
</dbReference>
<evidence type="ECO:0000313" key="11">
    <source>
        <dbReference type="Proteomes" id="UP000272464"/>
    </source>
</evidence>
<evidence type="ECO:0000256" key="6">
    <source>
        <dbReference type="ARBA" id="ARBA00023136"/>
    </source>
</evidence>